<dbReference type="AlphaFoldDB" id="A0A1Y2ENH0"/>
<name>A0A1Y2ENH0_9FUNG</name>
<evidence type="ECO:0000313" key="2">
    <source>
        <dbReference type="Proteomes" id="UP000193920"/>
    </source>
</evidence>
<dbReference type="Proteomes" id="UP000193920">
    <property type="component" value="Unassembled WGS sequence"/>
</dbReference>
<evidence type="ECO:0000313" key="1">
    <source>
        <dbReference type="EMBL" id="ORY72776.1"/>
    </source>
</evidence>
<proteinExistence type="predicted"/>
<sequence>MKKRSEDNNIISYYYKLKLTDKRELKIIDNWENLFGVIYYLYYISSCNEEMRLSYAYNSHSYEQKHDNIIVNPCYYNFLSKEKLVILLLMIINFFYQEYYKYKDYYTLELIDGNNKDYNLINEINYANENGEIVINNNINNEITLVLKSLRSEYK</sequence>
<accession>A0A1Y2ENH0</accession>
<keyword evidence="2" id="KW-1185">Reference proteome</keyword>
<reference evidence="1 2" key="1">
    <citation type="submission" date="2016-08" db="EMBL/GenBank/DDBJ databases">
        <title>A Parts List for Fungal Cellulosomes Revealed by Comparative Genomics.</title>
        <authorList>
            <consortium name="DOE Joint Genome Institute"/>
            <person name="Haitjema C.H."/>
            <person name="Gilmore S.P."/>
            <person name="Henske J.K."/>
            <person name="Solomon K.V."/>
            <person name="De Groot R."/>
            <person name="Kuo A."/>
            <person name="Mondo S.J."/>
            <person name="Salamov A.A."/>
            <person name="Labutti K."/>
            <person name="Zhao Z."/>
            <person name="Chiniquy J."/>
            <person name="Barry K."/>
            <person name="Brewer H.M."/>
            <person name="Purvine S.O."/>
            <person name="Wright A.T."/>
            <person name="Boxma B."/>
            <person name="Van Alen T."/>
            <person name="Hackstein J.H."/>
            <person name="Baker S.E."/>
            <person name="Grigoriev I.V."/>
            <person name="O'Malley M.A."/>
        </authorList>
    </citation>
    <scope>NUCLEOTIDE SEQUENCE [LARGE SCALE GENOMIC DNA]</scope>
    <source>
        <strain evidence="1 2">G1</strain>
    </source>
</reference>
<gene>
    <name evidence="1" type="ORF">LY90DRAFT_503444</name>
</gene>
<organism evidence="1 2">
    <name type="scientific">Neocallimastix californiae</name>
    <dbReference type="NCBI Taxonomy" id="1754190"/>
    <lineage>
        <taxon>Eukaryota</taxon>
        <taxon>Fungi</taxon>
        <taxon>Fungi incertae sedis</taxon>
        <taxon>Chytridiomycota</taxon>
        <taxon>Chytridiomycota incertae sedis</taxon>
        <taxon>Neocallimastigomycetes</taxon>
        <taxon>Neocallimastigales</taxon>
        <taxon>Neocallimastigaceae</taxon>
        <taxon>Neocallimastix</taxon>
    </lineage>
</organism>
<protein>
    <submittedName>
        <fullName evidence="1">Uncharacterized protein</fullName>
    </submittedName>
</protein>
<dbReference type="EMBL" id="MCOG01000037">
    <property type="protein sequence ID" value="ORY72776.1"/>
    <property type="molecule type" value="Genomic_DNA"/>
</dbReference>
<comment type="caution">
    <text evidence="1">The sequence shown here is derived from an EMBL/GenBank/DDBJ whole genome shotgun (WGS) entry which is preliminary data.</text>
</comment>